<keyword evidence="1" id="KW-0812">Transmembrane</keyword>
<organism evidence="2 3">
    <name type="scientific">Methanopyrus kandleri</name>
    <dbReference type="NCBI Taxonomy" id="2320"/>
    <lineage>
        <taxon>Archaea</taxon>
        <taxon>Methanobacteriati</taxon>
        <taxon>Methanobacteriota</taxon>
        <taxon>Methanomada group</taxon>
        <taxon>Methanopyri</taxon>
        <taxon>Methanopyrales</taxon>
        <taxon>Methanopyraceae</taxon>
        <taxon>Methanopyrus</taxon>
    </lineage>
</organism>
<dbReference type="GeneID" id="1476648"/>
<dbReference type="AlphaFoldDB" id="A0A832T6L6"/>
<proteinExistence type="predicted"/>
<reference evidence="2" key="1">
    <citation type="journal article" date="2020" name="bioRxiv">
        <title>A rank-normalized archaeal taxonomy based on genome phylogeny resolves widespread incomplete and uneven classifications.</title>
        <authorList>
            <person name="Rinke C."/>
            <person name="Chuvochina M."/>
            <person name="Mussig A.J."/>
            <person name="Chaumeil P.-A."/>
            <person name="Waite D.W."/>
            <person name="Whitman W.B."/>
            <person name="Parks D.H."/>
            <person name="Hugenholtz P."/>
        </authorList>
    </citation>
    <scope>NUCLEOTIDE SEQUENCE</scope>
    <source>
        <strain evidence="2">UBA8853</strain>
    </source>
</reference>
<accession>A0A832T6L6</accession>
<sequence length="75" mass="7759">MRKTNLAALVSAVALLGALVLAFAGGPRWPVGVLALIVGGLDVMISFRRGGDRVLGLMGFLLLMVGIAVLTGRVR</sequence>
<dbReference type="EMBL" id="DUJS01000004">
    <property type="protein sequence ID" value="HII70292.1"/>
    <property type="molecule type" value="Genomic_DNA"/>
</dbReference>
<protein>
    <submittedName>
        <fullName evidence="2">Uncharacterized protein</fullName>
    </submittedName>
</protein>
<evidence type="ECO:0000313" key="3">
    <source>
        <dbReference type="Proteomes" id="UP000619545"/>
    </source>
</evidence>
<gene>
    <name evidence="2" type="ORF">HA336_03560</name>
</gene>
<keyword evidence="1" id="KW-0472">Membrane</keyword>
<comment type="caution">
    <text evidence="2">The sequence shown here is derived from an EMBL/GenBank/DDBJ whole genome shotgun (WGS) entry which is preliminary data.</text>
</comment>
<feature type="transmembrane region" description="Helical" evidence="1">
    <location>
        <begin position="54"/>
        <end position="74"/>
    </location>
</feature>
<dbReference type="Proteomes" id="UP000619545">
    <property type="component" value="Unassembled WGS sequence"/>
</dbReference>
<keyword evidence="1" id="KW-1133">Transmembrane helix</keyword>
<dbReference type="RefSeq" id="WP_011018917.1">
    <property type="nucleotide sequence ID" value="NZ_DUJS01000004.1"/>
</dbReference>
<name>A0A832T6L6_9EURY</name>
<feature type="transmembrane region" description="Helical" evidence="1">
    <location>
        <begin position="32"/>
        <end position="47"/>
    </location>
</feature>
<evidence type="ECO:0000313" key="2">
    <source>
        <dbReference type="EMBL" id="HII70292.1"/>
    </source>
</evidence>
<evidence type="ECO:0000256" key="1">
    <source>
        <dbReference type="SAM" id="Phobius"/>
    </source>
</evidence>